<reference evidence="5 6" key="1">
    <citation type="submission" date="2016-08" db="EMBL/GenBank/DDBJ databases">
        <authorList>
            <consortium name="Lentinula edodes genome sequencing consortium"/>
            <person name="Sakamoto Y."/>
            <person name="Nakade K."/>
            <person name="Sato S."/>
            <person name="Yoshida Y."/>
            <person name="Miyazaki K."/>
            <person name="Natsume S."/>
            <person name="Konno N."/>
        </authorList>
    </citation>
    <scope>NUCLEOTIDE SEQUENCE [LARGE SCALE GENOMIC DNA]</scope>
    <source>
        <strain evidence="5 6">NBRC 111202</strain>
    </source>
</reference>
<evidence type="ECO:0000313" key="6">
    <source>
        <dbReference type="Proteomes" id="UP000188533"/>
    </source>
</evidence>
<evidence type="ECO:0000313" key="5">
    <source>
        <dbReference type="EMBL" id="GAW01566.1"/>
    </source>
</evidence>
<gene>
    <name evidence="5" type="ORF">LENED_003168</name>
</gene>
<evidence type="ECO:0000256" key="1">
    <source>
        <dbReference type="ARBA" id="ARBA00004370"/>
    </source>
</evidence>
<dbReference type="Pfam" id="PF03935">
    <property type="entry name" value="SKN1_KRE6_Sbg1"/>
    <property type="match status" value="1"/>
</dbReference>
<evidence type="ECO:0000256" key="2">
    <source>
        <dbReference type="ARBA" id="ARBA00023136"/>
    </source>
</evidence>
<protein>
    <submittedName>
        <fullName evidence="5">Glycoside hydrolase family 16 protein</fullName>
    </submittedName>
</protein>
<dbReference type="SUPFAM" id="SSF49899">
    <property type="entry name" value="Concanavalin A-like lectins/glucanases"/>
    <property type="match status" value="1"/>
</dbReference>
<proteinExistence type="predicted"/>
<accession>A0A1Q3E323</accession>
<dbReference type="STRING" id="5353.A0A1Q3E323"/>
<name>A0A1Q3E323_LENED</name>
<dbReference type="InterPro" id="IPR013320">
    <property type="entry name" value="ConA-like_dom_sf"/>
</dbReference>
<dbReference type="GO" id="GO:0005789">
    <property type="term" value="C:endoplasmic reticulum membrane"/>
    <property type="evidence" value="ECO:0007669"/>
    <property type="project" value="TreeGrafter"/>
</dbReference>
<keyword evidence="6" id="KW-1185">Reference proteome</keyword>
<dbReference type="GO" id="GO:0015926">
    <property type="term" value="F:glucosidase activity"/>
    <property type="evidence" value="ECO:0007669"/>
    <property type="project" value="TreeGrafter"/>
</dbReference>
<dbReference type="AlphaFoldDB" id="A0A1Q3E323"/>
<dbReference type="Proteomes" id="UP000188533">
    <property type="component" value="Unassembled WGS sequence"/>
</dbReference>
<dbReference type="PANTHER" id="PTHR31361:SF1">
    <property type="entry name" value="BETA-GLUCAN SYNTHESIS-ASSOCIATED PROTEIN KRE6-RELATED"/>
    <property type="match status" value="1"/>
</dbReference>
<comment type="subcellular location">
    <subcellularLocation>
        <location evidence="1">Membrane</location>
    </subcellularLocation>
</comment>
<dbReference type="PANTHER" id="PTHR31361">
    <property type="entry name" value="BETA-GLUCAN SYNTHESIS-ASSOCIATED PROTEIN KRE6-RELATED"/>
    <property type="match status" value="1"/>
</dbReference>
<keyword evidence="4" id="KW-0961">Cell wall biogenesis/degradation</keyword>
<keyword evidence="3" id="KW-0325">Glycoprotein</keyword>
<dbReference type="Gene3D" id="2.60.120.200">
    <property type="match status" value="1"/>
</dbReference>
<keyword evidence="5" id="KW-0378">Hydrolase</keyword>
<reference evidence="5 6" key="2">
    <citation type="submission" date="2017-02" db="EMBL/GenBank/DDBJ databases">
        <title>A genome survey and senescence transcriptome analysis in Lentinula edodes.</title>
        <authorList>
            <person name="Sakamoto Y."/>
            <person name="Nakade K."/>
            <person name="Sato S."/>
            <person name="Yoshida Y."/>
            <person name="Miyazaki K."/>
            <person name="Natsume S."/>
            <person name="Konno N."/>
        </authorList>
    </citation>
    <scope>NUCLEOTIDE SEQUENCE [LARGE SCALE GENOMIC DNA]</scope>
    <source>
        <strain evidence="5 6">NBRC 111202</strain>
    </source>
</reference>
<comment type="caution">
    <text evidence="5">The sequence shown here is derived from an EMBL/GenBank/DDBJ whole genome shotgun (WGS) entry which is preliminary data.</text>
</comment>
<keyword evidence="2" id="KW-0472">Membrane</keyword>
<evidence type="ECO:0000256" key="3">
    <source>
        <dbReference type="ARBA" id="ARBA00023180"/>
    </source>
</evidence>
<evidence type="ECO:0000256" key="4">
    <source>
        <dbReference type="ARBA" id="ARBA00023316"/>
    </source>
</evidence>
<dbReference type="EMBL" id="BDGU01000066">
    <property type="protein sequence ID" value="GAW01566.1"/>
    <property type="molecule type" value="Genomic_DNA"/>
</dbReference>
<dbReference type="GO" id="GO:0031505">
    <property type="term" value="P:fungal-type cell wall organization"/>
    <property type="evidence" value="ECO:0007669"/>
    <property type="project" value="TreeGrafter"/>
</dbReference>
<dbReference type="GO" id="GO:0005886">
    <property type="term" value="C:plasma membrane"/>
    <property type="evidence" value="ECO:0007669"/>
    <property type="project" value="TreeGrafter"/>
</dbReference>
<dbReference type="InterPro" id="IPR005629">
    <property type="entry name" value="Skn1/Kre6/Sbg1"/>
</dbReference>
<dbReference type="GO" id="GO:0006078">
    <property type="term" value="P:(1-&gt;6)-beta-D-glucan biosynthetic process"/>
    <property type="evidence" value="ECO:0007669"/>
    <property type="project" value="TreeGrafter"/>
</dbReference>
<sequence length="88" mass="9978">MYLLANLGMSTNFGPVDLNHLQFPVHLTIDYIRVYQPSDAINIGCDPPDFPTEAYINKHLEAYSNPNLTTWRGDYGQPFPKNSFLGQC</sequence>
<organism evidence="5 6">
    <name type="scientific">Lentinula edodes</name>
    <name type="common">Shiitake mushroom</name>
    <name type="synonym">Lentinus edodes</name>
    <dbReference type="NCBI Taxonomy" id="5353"/>
    <lineage>
        <taxon>Eukaryota</taxon>
        <taxon>Fungi</taxon>
        <taxon>Dikarya</taxon>
        <taxon>Basidiomycota</taxon>
        <taxon>Agaricomycotina</taxon>
        <taxon>Agaricomycetes</taxon>
        <taxon>Agaricomycetidae</taxon>
        <taxon>Agaricales</taxon>
        <taxon>Marasmiineae</taxon>
        <taxon>Omphalotaceae</taxon>
        <taxon>Lentinula</taxon>
    </lineage>
</organism>